<evidence type="ECO:0000313" key="2">
    <source>
        <dbReference type="EMBL" id="TFC99059.1"/>
    </source>
</evidence>
<evidence type="ECO:0000256" key="1">
    <source>
        <dbReference type="SAM" id="SignalP"/>
    </source>
</evidence>
<reference evidence="2 3" key="1">
    <citation type="submission" date="2019-03" db="EMBL/GenBank/DDBJ databases">
        <title>Genomics of glacier-inhabiting Cryobacterium strains.</title>
        <authorList>
            <person name="Liu Q."/>
            <person name="Xin Y.-H."/>
        </authorList>
    </citation>
    <scope>NUCLEOTIDE SEQUENCE [LARGE SCALE GENOMIC DNA]</scope>
    <source>
        <strain evidence="2 3">TMT2-16</strain>
    </source>
</reference>
<proteinExistence type="predicted"/>
<dbReference type="SUPFAM" id="SSF110296">
    <property type="entry name" value="Oligoxyloglucan reducing end-specific cellobiohydrolase"/>
    <property type="match status" value="1"/>
</dbReference>
<dbReference type="PROSITE" id="PS51257">
    <property type="entry name" value="PROKAR_LIPOPROTEIN"/>
    <property type="match status" value="1"/>
</dbReference>
<dbReference type="InterPro" id="IPR015943">
    <property type="entry name" value="WD40/YVTN_repeat-like_dom_sf"/>
</dbReference>
<feature type="signal peptide" evidence="1">
    <location>
        <begin position="1"/>
        <end position="32"/>
    </location>
</feature>
<dbReference type="NCBIfam" id="NF045728">
    <property type="entry name" value="glycosyl_F510_1955"/>
    <property type="match status" value="1"/>
</dbReference>
<evidence type="ECO:0000313" key="3">
    <source>
        <dbReference type="Proteomes" id="UP000297851"/>
    </source>
</evidence>
<accession>A0ABY2J2S3</accession>
<evidence type="ECO:0008006" key="4">
    <source>
        <dbReference type="Google" id="ProtNLM"/>
    </source>
</evidence>
<sequence>MTTSSRTLRFGGAALITVGLAAALAGCAPTPAAPPTGTSAPTTAAFEHIHGLGADPSTGKTYAGTHQGVWQIPTDLLPDSYLAGAPEAGLTQPTPSDGPAFDAMGFTVAAPGLLLASGHPGSDESTLVGPNVGLISSVDAAATWSNVSLAGKTDFHDLDAVTLPPGALRVYGYDAAAGRVSISDDDGATWSPGAAVALRDLAADPATPNRVFATTENGLAVSKDAGRTFALVPGAPMLYLIDVQDAAAGGGVVGIDPEGVLWHEEAGSGTWTRGGQTDGSPEAFGFVGGSVPWLLAADRRGVVASDDFGLTWTVLVAAQA</sequence>
<dbReference type="RefSeq" id="WP_134375217.1">
    <property type="nucleotide sequence ID" value="NZ_SOGO01000042.1"/>
</dbReference>
<protein>
    <recommendedName>
        <fullName evidence="4">Exo-alpha-sialidase</fullName>
    </recommendedName>
</protein>
<dbReference type="Gene3D" id="2.130.10.10">
    <property type="entry name" value="YVTN repeat-like/Quinoprotein amine dehydrogenase"/>
    <property type="match status" value="1"/>
</dbReference>
<keyword evidence="3" id="KW-1185">Reference proteome</keyword>
<organism evidence="2 3">
    <name type="scientific">Cryobacterium sandaracinum</name>
    <dbReference type="NCBI Taxonomy" id="1259247"/>
    <lineage>
        <taxon>Bacteria</taxon>
        <taxon>Bacillati</taxon>
        <taxon>Actinomycetota</taxon>
        <taxon>Actinomycetes</taxon>
        <taxon>Micrococcales</taxon>
        <taxon>Microbacteriaceae</taxon>
        <taxon>Cryobacterium</taxon>
    </lineage>
</organism>
<keyword evidence="1" id="KW-0732">Signal</keyword>
<feature type="chain" id="PRO_5047035943" description="Exo-alpha-sialidase" evidence="1">
    <location>
        <begin position="33"/>
        <end position="320"/>
    </location>
</feature>
<dbReference type="EMBL" id="SOGO01000042">
    <property type="protein sequence ID" value="TFC99059.1"/>
    <property type="molecule type" value="Genomic_DNA"/>
</dbReference>
<gene>
    <name evidence="2" type="ORF">E3T25_15330</name>
</gene>
<comment type="caution">
    <text evidence="2">The sequence shown here is derived from an EMBL/GenBank/DDBJ whole genome shotgun (WGS) entry which is preliminary data.</text>
</comment>
<name>A0ABY2J2S3_9MICO</name>
<dbReference type="Proteomes" id="UP000297851">
    <property type="component" value="Unassembled WGS sequence"/>
</dbReference>
<dbReference type="InterPro" id="IPR054817">
    <property type="entry name" value="Glycosyl_F510_1955-like"/>
</dbReference>